<accession>A0A0E0QQV0</accession>
<dbReference type="HOGENOM" id="CLU_1725293_0_0_1"/>
<reference evidence="3" key="1">
    <citation type="submission" date="2013-06" db="EMBL/GenBank/DDBJ databases">
        <authorList>
            <person name="Zhao Q."/>
        </authorList>
    </citation>
    <scope>NUCLEOTIDE SEQUENCE</scope>
    <source>
        <strain evidence="3">cv. W1943</strain>
    </source>
</reference>
<keyword evidence="3" id="KW-1185">Reference proteome</keyword>
<sequence length="152" mass="16516">MAGPRGGGGWAPRDPPPPKRGPSEFAGRRAWREDCLLSPSTRIAAERKAACCRGEGRRSLRDAGHGGSSPAPGLEGEVTLKTRAIWNQVCQWQGHDMVSQHPSAPTLMDWWEMLCNISPIAKRKILGDLQVLLAVAFIEKAHGTSLLTTLEI</sequence>
<protein>
    <submittedName>
        <fullName evidence="2">Uncharacterized protein</fullName>
    </submittedName>
</protein>
<evidence type="ECO:0000313" key="3">
    <source>
        <dbReference type="Proteomes" id="UP000008022"/>
    </source>
</evidence>
<proteinExistence type="predicted"/>
<dbReference type="Proteomes" id="UP000008022">
    <property type="component" value="Unassembled WGS sequence"/>
</dbReference>
<reference evidence="2" key="2">
    <citation type="submission" date="2015-06" db="UniProtKB">
        <authorList>
            <consortium name="EnsemblPlants"/>
        </authorList>
    </citation>
    <scope>IDENTIFICATION</scope>
</reference>
<name>A0A0E0QQV0_ORYRU</name>
<organism evidence="2 3">
    <name type="scientific">Oryza rufipogon</name>
    <name type="common">Brownbeard rice</name>
    <name type="synonym">Asian wild rice</name>
    <dbReference type="NCBI Taxonomy" id="4529"/>
    <lineage>
        <taxon>Eukaryota</taxon>
        <taxon>Viridiplantae</taxon>
        <taxon>Streptophyta</taxon>
        <taxon>Embryophyta</taxon>
        <taxon>Tracheophyta</taxon>
        <taxon>Spermatophyta</taxon>
        <taxon>Magnoliopsida</taxon>
        <taxon>Liliopsida</taxon>
        <taxon>Poales</taxon>
        <taxon>Poaceae</taxon>
        <taxon>BOP clade</taxon>
        <taxon>Oryzoideae</taxon>
        <taxon>Oryzeae</taxon>
        <taxon>Oryzinae</taxon>
        <taxon>Oryza</taxon>
    </lineage>
</organism>
<evidence type="ECO:0000256" key="1">
    <source>
        <dbReference type="SAM" id="MobiDB-lite"/>
    </source>
</evidence>
<feature type="compositionally biased region" description="Gly residues" evidence="1">
    <location>
        <begin position="1"/>
        <end position="10"/>
    </location>
</feature>
<dbReference type="Gramene" id="ORUFI09G09390.1">
    <property type="protein sequence ID" value="ORUFI09G09390.1"/>
    <property type="gene ID" value="ORUFI09G09390"/>
</dbReference>
<feature type="region of interest" description="Disordered" evidence="1">
    <location>
        <begin position="55"/>
        <end position="76"/>
    </location>
</feature>
<feature type="region of interest" description="Disordered" evidence="1">
    <location>
        <begin position="1"/>
        <end position="27"/>
    </location>
</feature>
<dbReference type="AlphaFoldDB" id="A0A0E0QQV0"/>
<evidence type="ECO:0000313" key="2">
    <source>
        <dbReference type="EnsemblPlants" id="ORUFI09G09390.1"/>
    </source>
</evidence>
<dbReference type="EnsemblPlants" id="ORUFI09G09390.1">
    <property type="protein sequence ID" value="ORUFI09G09390.1"/>
    <property type="gene ID" value="ORUFI09G09390"/>
</dbReference>
<feature type="compositionally biased region" description="Basic and acidic residues" evidence="1">
    <location>
        <begin position="55"/>
        <end position="64"/>
    </location>
</feature>